<sequence length="65" mass="7228">MGSKQSAFDRRTRLIPLSGSQTVHVSARDISVTLDTFEWSLETRIKLVHVSVVKLLIVAFTTLTA</sequence>
<reference evidence="1" key="2">
    <citation type="submission" date="2020-11" db="EMBL/GenBank/DDBJ databases">
        <authorList>
            <person name="McCartney M.A."/>
            <person name="Auch B."/>
            <person name="Kono T."/>
            <person name="Mallez S."/>
            <person name="Becker A."/>
            <person name="Gohl D.M."/>
            <person name="Silverstein K.A.T."/>
            <person name="Koren S."/>
            <person name="Bechman K.B."/>
            <person name="Herman A."/>
            <person name="Abrahante J.E."/>
            <person name="Garbe J."/>
        </authorList>
    </citation>
    <scope>NUCLEOTIDE SEQUENCE</scope>
    <source>
        <strain evidence="1">Duluth1</strain>
        <tissue evidence="1">Whole animal</tissue>
    </source>
</reference>
<organism evidence="1 2">
    <name type="scientific">Dreissena polymorpha</name>
    <name type="common">Zebra mussel</name>
    <name type="synonym">Mytilus polymorpha</name>
    <dbReference type="NCBI Taxonomy" id="45954"/>
    <lineage>
        <taxon>Eukaryota</taxon>
        <taxon>Metazoa</taxon>
        <taxon>Spiralia</taxon>
        <taxon>Lophotrochozoa</taxon>
        <taxon>Mollusca</taxon>
        <taxon>Bivalvia</taxon>
        <taxon>Autobranchia</taxon>
        <taxon>Heteroconchia</taxon>
        <taxon>Euheterodonta</taxon>
        <taxon>Imparidentia</taxon>
        <taxon>Neoheterodontei</taxon>
        <taxon>Myida</taxon>
        <taxon>Dreissenoidea</taxon>
        <taxon>Dreissenidae</taxon>
        <taxon>Dreissena</taxon>
    </lineage>
</organism>
<evidence type="ECO:0000313" key="2">
    <source>
        <dbReference type="Proteomes" id="UP000828390"/>
    </source>
</evidence>
<evidence type="ECO:0000313" key="1">
    <source>
        <dbReference type="EMBL" id="KAH3771426.1"/>
    </source>
</evidence>
<protein>
    <submittedName>
        <fullName evidence="1">Uncharacterized protein</fullName>
    </submittedName>
</protein>
<feature type="non-terminal residue" evidence="1">
    <location>
        <position position="1"/>
    </location>
</feature>
<dbReference type="AlphaFoldDB" id="A0A9D4IDK8"/>
<proteinExistence type="predicted"/>
<gene>
    <name evidence="1" type="ORF">DPMN_172743</name>
</gene>
<reference evidence="1" key="1">
    <citation type="journal article" date="2019" name="bioRxiv">
        <title>The Genome of the Zebra Mussel, Dreissena polymorpha: A Resource for Invasive Species Research.</title>
        <authorList>
            <person name="McCartney M.A."/>
            <person name="Auch B."/>
            <person name="Kono T."/>
            <person name="Mallez S."/>
            <person name="Zhang Y."/>
            <person name="Obille A."/>
            <person name="Becker A."/>
            <person name="Abrahante J.E."/>
            <person name="Garbe J."/>
            <person name="Badalamenti J.P."/>
            <person name="Herman A."/>
            <person name="Mangelson H."/>
            <person name="Liachko I."/>
            <person name="Sullivan S."/>
            <person name="Sone E.D."/>
            <person name="Koren S."/>
            <person name="Silverstein K.A.T."/>
            <person name="Beckman K.B."/>
            <person name="Gohl D.M."/>
        </authorList>
    </citation>
    <scope>NUCLEOTIDE SEQUENCE</scope>
    <source>
        <strain evidence="1">Duluth1</strain>
        <tissue evidence="1">Whole animal</tissue>
    </source>
</reference>
<dbReference type="EMBL" id="JAIWYP010000009">
    <property type="protein sequence ID" value="KAH3771426.1"/>
    <property type="molecule type" value="Genomic_DNA"/>
</dbReference>
<name>A0A9D4IDK8_DREPO</name>
<comment type="caution">
    <text evidence="1">The sequence shown here is derived from an EMBL/GenBank/DDBJ whole genome shotgun (WGS) entry which is preliminary data.</text>
</comment>
<accession>A0A9D4IDK8</accession>
<keyword evidence="2" id="KW-1185">Reference proteome</keyword>
<dbReference type="Proteomes" id="UP000828390">
    <property type="component" value="Unassembled WGS sequence"/>
</dbReference>